<dbReference type="InterPro" id="IPR050601">
    <property type="entry name" value="CPA3_antiporter_subunitC"/>
</dbReference>
<dbReference type="Proteomes" id="UP000005019">
    <property type="component" value="Unassembled WGS sequence"/>
</dbReference>
<evidence type="ECO:0000256" key="3">
    <source>
        <dbReference type="ARBA" id="ARBA00022475"/>
    </source>
</evidence>
<dbReference type="Pfam" id="PF00420">
    <property type="entry name" value="Oxidored_q2"/>
    <property type="match status" value="1"/>
</dbReference>
<dbReference type="PANTHER" id="PTHR34583">
    <property type="entry name" value="ANTIPORTER SUBUNIT MNHC2-RELATED"/>
    <property type="match status" value="1"/>
</dbReference>
<feature type="transmembrane region" description="Helical" evidence="7">
    <location>
        <begin position="78"/>
        <end position="99"/>
    </location>
</feature>
<dbReference type="GO" id="GO:0005886">
    <property type="term" value="C:plasma membrane"/>
    <property type="evidence" value="ECO:0007669"/>
    <property type="project" value="UniProtKB-SubCell"/>
</dbReference>
<dbReference type="NCBIfam" id="NF006573">
    <property type="entry name" value="PRK09094.1"/>
    <property type="match status" value="1"/>
</dbReference>
<proteinExistence type="inferred from homology"/>
<dbReference type="RefSeq" id="WP_008059860.1">
    <property type="nucleotide sequence ID" value="NZ_AFHG01000036.1"/>
</dbReference>
<keyword evidence="9" id="KW-1185">Reference proteome</keyword>
<protein>
    <submittedName>
        <fullName evidence="8">K+/H+ antiporter subunit C</fullName>
    </submittedName>
</protein>
<comment type="similarity">
    <text evidence="2">Belongs to the CPA3 antiporters (TC 2.A.63) subunit C family.</text>
</comment>
<keyword evidence="4 7" id="KW-0812">Transmembrane</keyword>
<evidence type="ECO:0000256" key="6">
    <source>
        <dbReference type="ARBA" id="ARBA00023136"/>
    </source>
</evidence>
<dbReference type="eggNOG" id="COG1006">
    <property type="taxonomic scope" value="Bacteria"/>
</dbReference>
<evidence type="ECO:0000256" key="4">
    <source>
        <dbReference type="ARBA" id="ARBA00022692"/>
    </source>
</evidence>
<evidence type="ECO:0000256" key="7">
    <source>
        <dbReference type="SAM" id="Phobius"/>
    </source>
</evidence>
<dbReference type="AlphaFoldDB" id="F5RAM9"/>
<evidence type="ECO:0000256" key="2">
    <source>
        <dbReference type="ARBA" id="ARBA00010388"/>
    </source>
</evidence>
<evidence type="ECO:0000256" key="5">
    <source>
        <dbReference type="ARBA" id="ARBA00022989"/>
    </source>
</evidence>
<organism evidence="8 9">
    <name type="scientific">Methyloversatilis universalis (strain ATCC BAA-1314 / DSM 25237 / JCM 13912 / CCUG 52030 / FAM5)</name>
    <dbReference type="NCBI Taxonomy" id="1000565"/>
    <lineage>
        <taxon>Bacteria</taxon>
        <taxon>Pseudomonadati</taxon>
        <taxon>Pseudomonadota</taxon>
        <taxon>Betaproteobacteria</taxon>
        <taxon>Nitrosomonadales</taxon>
        <taxon>Sterolibacteriaceae</taxon>
        <taxon>Methyloversatilis</taxon>
    </lineage>
</organism>
<reference evidence="8 9" key="1">
    <citation type="journal article" date="2011" name="J. Bacteriol.">
        <title>Genome sequence of Methyloversatilis universalis FAM5T, a methylotrophic representative of the order Rhodocyclales.</title>
        <authorList>
            <person name="Kittichotirat W."/>
            <person name="Good N.M."/>
            <person name="Hall R."/>
            <person name="Bringel F."/>
            <person name="Lajus A."/>
            <person name="Medigue C."/>
            <person name="Smalley N.E."/>
            <person name="Beck D."/>
            <person name="Bumgarner R."/>
            <person name="Vuilleumier S."/>
            <person name="Kalyuzhnaya M.G."/>
        </authorList>
    </citation>
    <scope>NUCLEOTIDE SEQUENCE [LARGE SCALE GENOMIC DNA]</scope>
    <source>
        <strain evidence="9">ATCC BAA-1314 / JCM 13912 / FAM5</strain>
    </source>
</reference>
<dbReference type="InterPro" id="IPR039428">
    <property type="entry name" value="NUOK/Mnh_C1-like"/>
</dbReference>
<dbReference type="OrthoDB" id="9799219at2"/>
<dbReference type="STRING" id="1000565.METUNv1_01243"/>
<dbReference type="Gene3D" id="1.10.287.3510">
    <property type="match status" value="1"/>
</dbReference>
<gene>
    <name evidence="8" type="ORF">METUNv1_01243</name>
</gene>
<feature type="transmembrane region" description="Helical" evidence="7">
    <location>
        <begin position="36"/>
        <end position="58"/>
    </location>
</feature>
<comment type="subcellular location">
    <subcellularLocation>
        <location evidence="1">Cell membrane</location>
        <topology evidence="1">Multi-pass membrane protein</topology>
    </subcellularLocation>
</comment>
<name>F5RAM9_METUF</name>
<evidence type="ECO:0000313" key="9">
    <source>
        <dbReference type="Proteomes" id="UP000005019"/>
    </source>
</evidence>
<accession>F5RAM9</accession>
<evidence type="ECO:0000256" key="1">
    <source>
        <dbReference type="ARBA" id="ARBA00004651"/>
    </source>
</evidence>
<dbReference type="PANTHER" id="PTHR34583:SF2">
    <property type="entry name" value="ANTIPORTER SUBUNIT MNHC2-RELATED"/>
    <property type="match status" value="1"/>
</dbReference>
<evidence type="ECO:0000313" key="8">
    <source>
        <dbReference type="EMBL" id="EGK72478.1"/>
    </source>
</evidence>
<sequence>MSLLANVSMEFLVATGIGWVTACGVYLMLRGRSFPVVLGLTLLGYAVNIFIFVMGRLWSGAPPILGQGAVQADPLPQALVLTAIVIGFATTGFVIELALRSRAEAGTDHVDGREPGERPERDA</sequence>
<feature type="transmembrane region" description="Helical" evidence="7">
    <location>
        <begin position="12"/>
        <end position="29"/>
    </location>
</feature>
<keyword evidence="5 7" id="KW-1133">Transmembrane helix</keyword>
<keyword evidence="6 7" id="KW-0472">Membrane</keyword>
<comment type="caution">
    <text evidence="8">The sequence shown here is derived from an EMBL/GenBank/DDBJ whole genome shotgun (WGS) entry which is preliminary data.</text>
</comment>
<dbReference type="EMBL" id="AFHG01000036">
    <property type="protein sequence ID" value="EGK72478.1"/>
    <property type="molecule type" value="Genomic_DNA"/>
</dbReference>
<keyword evidence="3" id="KW-1003">Cell membrane</keyword>